<dbReference type="SUPFAM" id="SSF46785">
    <property type="entry name" value="Winged helix' DNA-binding domain"/>
    <property type="match status" value="1"/>
</dbReference>
<keyword evidence="7" id="KW-1185">Reference proteome</keyword>
<dbReference type="InterPro" id="IPR005119">
    <property type="entry name" value="LysR_subst-bd"/>
</dbReference>
<evidence type="ECO:0000256" key="1">
    <source>
        <dbReference type="ARBA" id="ARBA00009437"/>
    </source>
</evidence>
<protein>
    <submittedName>
        <fullName evidence="6">LysR family transcriptional regulator</fullName>
    </submittedName>
</protein>
<accession>A0A5R9QGH0</accession>
<dbReference type="CDD" id="cd08422">
    <property type="entry name" value="PBP2_CrgA_like"/>
    <property type="match status" value="1"/>
</dbReference>
<dbReference type="Proteomes" id="UP000306753">
    <property type="component" value="Unassembled WGS sequence"/>
</dbReference>
<keyword evidence="3" id="KW-0238">DNA-binding</keyword>
<evidence type="ECO:0000256" key="4">
    <source>
        <dbReference type="ARBA" id="ARBA00023163"/>
    </source>
</evidence>
<dbReference type="PANTHER" id="PTHR30537">
    <property type="entry name" value="HTH-TYPE TRANSCRIPTIONAL REGULATOR"/>
    <property type="match status" value="1"/>
</dbReference>
<comment type="similarity">
    <text evidence="1">Belongs to the LysR transcriptional regulatory family.</text>
</comment>
<reference evidence="6 7" key="1">
    <citation type="journal article" date="2017" name="Eur. J. Clin. Microbiol. Infect. Dis.">
        <title>Uncommonly isolated clinical Pseudomonas: identification and phylogenetic assignation.</title>
        <authorList>
            <person name="Mulet M."/>
            <person name="Gomila M."/>
            <person name="Ramirez A."/>
            <person name="Cardew S."/>
            <person name="Moore E.R."/>
            <person name="Lalucat J."/>
            <person name="Garcia-Valdes E."/>
        </authorList>
    </citation>
    <scope>NUCLEOTIDE SEQUENCE [LARGE SCALE GENOMIC DNA]</scope>
    <source>
        <strain evidence="6 7">SD129</strain>
    </source>
</reference>
<evidence type="ECO:0000256" key="2">
    <source>
        <dbReference type="ARBA" id="ARBA00023015"/>
    </source>
</evidence>
<keyword evidence="4" id="KW-0804">Transcription</keyword>
<gene>
    <name evidence="6" type="ORF">DN820_06310</name>
</gene>
<name>A0A5R9QGH0_9GAMM</name>
<dbReference type="PRINTS" id="PR00039">
    <property type="entry name" value="HTHLYSR"/>
</dbReference>
<dbReference type="EMBL" id="QLAG01000006">
    <property type="protein sequence ID" value="TLX64274.1"/>
    <property type="molecule type" value="Genomic_DNA"/>
</dbReference>
<dbReference type="InterPro" id="IPR000847">
    <property type="entry name" value="LysR_HTH_N"/>
</dbReference>
<evidence type="ECO:0000256" key="3">
    <source>
        <dbReference type="ARBA" id="ARBA00023125"/>
    </source>
</evidence>
<dbReference type="GO" id="GO:0003677">
    <property type="term" value="F:DNA binding"/>
    <property type="evidence" value="ECO:0007669"/>
    <property type="project" value="UniProtKB-KW"/>
</dbReference>
<dbReference type="Pfam" id="PF00126">
    <property type="entry name" value="HTH_1"/>
    <property type="match status" value="1"/>
</dbReference>
<dbReference type="AlphaFoldDB" id="A0A5R9QGH0"/>
<dbReference type="RefSeq" id="WP_138411219.1">
    <property type="nucleotide sequence ID" value="NZ_QLAG01000006.1"/>
</dbReference>
<feature type="domain" description="HTH lysR-type" evidence="5">
    <location>
        <begin position="1"/>
        <end position="59"/>
    </location>
</feature>
<evidence type="ECO:0000313" key="7">
    <source>
        <dbReference type="Proteomes" id="UP000306753"/>
    </source>
</evidence>
<dbReference type="Gene3D" id="1.10.10.10">
    <property type="entry name" value="Winged helix-like DNA-binding domain superfamily/Winged helix DNA-binding domain"/>
    <property type="match status" value="1"/>
</dbReference>
<dbReference type="PANTHER" id="PTHR30537:SF5">
    <property type="entry name" value="HTH-TYPE TRANSCRIPTIONAL ACTIVATOR TTDR-RELATED"/>
    <property type="match status" value="1"/>
</dbReference>
<dbReference type="Gene3D" id="3.40.190.290">
    <property type="match status" value="1"/>
</dbReference>
<dbReference type="GO" id="GO:0003700">
    <property type="term" value="F:DNA-binding transcription factor activity"/>
    <property type="evidence" value="ECO:0007669"/>
    <property type="project" value="InterPro"/>
</dbReference>
<dbReference type="InterPro" id="IPR036388">
    <property type="entry name" value="WH-like_DNA-bd_sf"/>
</dbReference>
<dbReference type="Pfam" id="PF03466">
    <property type="entry name" value="LysR_substrate"/>
    <property type="match status" value="1"/>
</dbReference>
<evidence type="ECO:0000259" key="5">
    <source>
        <dbReference type="PROSITE" id="PS50931"/>
    </source>
</evidence>
<dbReference type="FunFam" id="1.10.10.10:FF:000001">
    <property type="entry name" value="LysR family transcriptional regulator"/>
    <property type="match status" value="1"/>
</dbReference>
<sequence>MDRMTAMETFVSVMEAGSFSAAARRLKLGQPAVSKTIAQLEARLGTPLLMRSTRGLTPTDAGQRFYEHARRAIEAADDAEQAARTSAAGLSGVLRVSAATTFARLHILPALKGFMDRYPELEVDVTLDDRVIDLLGEGVDVALRMGALDDSTMTARRLAQCRRRVIGTPAYFASAGIPRTPEDLARHQVIVYSQRGGGEVWPFSQQNREVAVSVSGRLRISAAEGLRTAVLNDIGLAVASHWMFAPELASGAVHTVLDDWLLPTVDLWAVFPAGRRVTSRTRAFVEFVEQTLAAQAGTFQPA</sequence>
<dbReference type="SUPFAM" id="SSF53850">
    <property type="entry name" value="Periplasmic binding protein-like II"/>
    <property type="match status" value="1"/>
</dbReference>
<dbReference type="PROSITE" id="PS50931">
    <property type="entry name" value="HTH_LYSR"/>
    <property type="match status" value="1"/>
</dbReference>
<evidence type="ECO:0000313" key="6">
    <source>
        <dbReference type="EMBL" id="TLX64274.1"/>
    </source>
</evidence>
<dbReference type="InterPro" id="IPR036390">
    <property type="entry name" value="WH_DNA-bd_sf"/>
</dbReference>
<proteinExistence type="inferred from homology"/>
<comment type="caution">
    <text evidence="6">The sequence shown here is derived from an EMBL/GenBank/DDBJ whole genome shotgun (WGS) entry which is preliminary data.</text>
</comment>
<dbReference type="InterPro" id="IPR058163">
    <property type="entry name" value="LysR-type_TF_proteobact-type"/>
</dbReference>
<keyword evidence="2" id="KW-0805">Transcription regulation</keyword>
<organism evidence="6 7">
    <name type="scientific">Stutzerimonas nosocomialis</name>
    <dbReference type="NCBI Taxonomy" id="1056496"/>
    <lineage>
        <taxon>Bacteria</taxon>
        <taxon>Pseudomonadati</taxon>
        <taxon>Pseudomonadota</taxon>
        <taxon>Gammaproteobacteria</taxon>
        <taxon>Pseudomonadales</taxon>
        <taxon>Pseudomonadaceae</taxon>
        <taxon>Stutzerimonas</taxon>
    </lineage>
</organism>